<feature type="domain" description="Aminoglycoside phosphotransferase" evidence="1">
    <location>
        <begin position="114"/>
        <end position="331"/>
    </location>
</feature>
<dbReference type="EMBL" id="VBSB01000001">
    <property type="protein sequence ID" value="NTY58127.1"/>
    <property type="molecule type" value="Genomic_DNA"/>
</dbReference>
<evidence type="ECO:0000313" key="3">
    <source>
        <dbReference type="Proteomes" id="UP000708347"/>
    </source>
</evidence>
<name>A0ABX2JRL2_9MYCO</name>
<dbReference type="SUPFAM" id="SSF56112">
    <property type="entry name" value="Protein kinase-like (PK-like)"/>
    <property type="match status" value="1"/>
</dbReference>
<comment type="caution">
    <text evidence="2">The sequence shown here is derived from an EMBL/GenBank/DDBJ whole genome shotgun (WGS) entry which is preliminary data.</text>
</comment>
<dbReference type="Pfam" id="PF01636">
    <property type="entry name" value="APH"/>
    <property type="match status" value="1"/>
</dbReference>
<evidence type="ECO:0000313" key="2">
    <source>
        <dbReference type="EMBL" id="NTY58127.1"/>
    </source>
</evidence>
<accession>A0ABX2JRL2</accession>
<dbReference type="RefSeq" id="WP_174396120.1">
    <property type="nucleotide sequence ID" value="NZ_VBSB01000001.1"/>
</dbReference>
<organism evidence="2 3">
    <name type="scientific">Mycolicibacterium sphagni</name>
    <dbReference type="NCBI Taxonomy" id="1786"/>
    <lineage>
        <taxon>Bacteria</taxon>
        <taxon>Bacillati</taxon>
        <taxon>Actinomycetota</taxon>
        <taxon>Actinomycetes</taxon>
        <taxon>Mycobacteriales</taxon>
        <taxon>Mycobacteriaceae</taxon>
        <taxon>Mycolicibacterium</taxon>
    </lineage>
</organism>
<protein>
    <submittedName>
        <fullName evidence="2">Aminoglycoside phosphotransferase family protein</fullName>
    </submittedName>
</protein>
<dbReference type="Gene3D" id="3.90.1200.10">
    <property type="match status" value="1"/>
</dbReference>
<dbReference type="InterPro" id="IPR002575">
    <property type="entry name" value="Aminoglycoside_PTrfase"/>
</dbReference>
<sequence length="390" mass="43258">MNYKLWLAKRAAEIGVSMVGERVRPPALHTGADVPRNGVDLNEEWLTEVLCREHPGARVVSFSTPGGSVGTSTRAALRVTYNEVGQAAGLPTDLYTKTTAQFSQRLMLGGANVLHGETQFFLTFRPNVKMEAPKGYWGGVDEKSWRSMILMEDIAATKGATFIDATTPLTRGQVEDVLLNMAAYHGVWWEAPQLGILKTPKDHYNNLANLLDFEGRCAVGMERAKAVIPKRLYGQADRLWLGTHKGLEIATDVLPRTLLHGDSHVGQTYITGDGRMGLTDWQATLQGGWAYDFAYFVGSACEPDDRRAWEKDLLALYLEALDEAGGKAPSFDEAWLRYRQTLFYPYSAWAFTIGRAFYQPKMQPEDVCLAIIKRLATAIDDVDGFEALGI</sequence>
<gene>
    <name evidence="2" type="ORF">FEG63_01005</name>
</gene>
<proteinExistence type="predicted"/>
<dbReference type="InterPro" id="IPR011009">
    <property type="entry name" value="Kinase-like_dom_sf"/>
</dbReference>
<evidence type="ECO:0000259" key="1">
    <source>
        <dbReference type="Pfam" id="PF01636"/>
    </source>
</evidence>
<reference evidence="2 3" key="1">
    <citation type="submission" date="2019-05" db="EMBL/GenBank/DDBJ databases">
        <title>Mycolicibacterium sphagni ENV482 genome assembly.</title>
        <authorList>
            <person name="Chen W."/>
            <person name="Faulkner N.W."/>
            <person name="Hyman M.R."/>
        </authorList>
    </citation>
    <scope>NUCLEOTIDE SEQUENCE [LARGE SCALE GENOMIC DNA]</scope>
    <source>
        <strain evidence="2 3">ENV482</strain>
    </source>
</reference>
<keyword evidence="3" id="KW-1185">Reference proteome</keyword>
<dbReference type="Proteomes" id="UP000708347">
    <property type="component" value="Unassembled WGS sequence"/>
</dbReference>